<name>A0A6G1HIJ9_9PEZI</name>
<gene>
    <name evidence="7" type="ORF">EJ06DRAFT_267524</name>
</gene>
<dbReference type="OrthoDB" id="432970at2759"/>
<dbReference type="Pfam" id="PF14737">
    <property type="entry name" value="DUF4470"/>
    <property type="match status" value="1"/>
</dbReference>
<protein>
    <recommendedName>
        <fullName evidence="6">MYND-type domain-containing protein</fullName>
    </recommendedName>
</protein>
<sequence length="1257" mass="138969">MVKVSHLDSIAFFYPIGNTPAVCYTQTLPPDLDTKVALLLLGCGDARSILFTLHSHATAGSSTKLDFTCCDIEAEIIARNILLFTLLLDDRNIELIWNIYYHFHVDNESLALLRSQARKLLSLSTSLESWGQSAYGSLLRFCDTSTFTRVVRLWRFYSLSPSDGAAFSQQQKELKASFKTAKDYRKDVPTHISGLSSAAPCSQLALVDWRNMESSFWESGVATGSRQLFSNSTLLNPMFGGLHISLMLHYGLHPFLGFHAAVGYAKIEPGAGLQPDSPEFQGLCSASRAAATEFRAWAKSFRQISKNVVIRFASADALAFCHVLQQKDRAEGTFWYRDRLHYDPLVLDSPDYVQGSAPASFDVIDTSNLVDHLGLLNLLAGCAPLLVPGAHSAICTETLARLKGSLDVADSLLMGDMPTVALLFGVKAVPYWTNACTFSTLHVTNSDSNPGTYPAGGQCRYPIAWKSIGPCTVSWDPKELAQFLYGMYQRLFQDENFASRLSSCDPFGPGSMRSMFYTRAGLALMLSSIKSFQSVDWKAFMERFIYLVERDRYLDMGPHSIQSLHVHLHTLGLYTAPTFTPDMAGFASKIPRTPLHNWKNIPSTLSLTLVIPQKKLAKIKAKMREIGTQPCQVMLQCSDGRQNCFSDLQIGFGEVKTTGSKYTSDFALTVKPDLKAWQGKSPLIVSTVVPTWTLFYDGDLSTDVIFLFKSTVHSLHMLIRYGIPEYTHTSTLASNDVFLTTNPPNLQGYMHVPLKPTSSSGVDASLSPSSVPDQHIGKVSFNASFDSGATRVSSLTVHVDYTCTEIADHLRSKQEVSVTQPSPFQVEVRIGTTCQQIHLPLPLKIGGRTRVARTSSYIDFIATVASPGYLASRPDSMFPAIISHKIPIIENLPYIFLSCHPILRFKPSPAEWLKPHVLATFSPKEAFLLDMEIHSIRSGSPNAPIHRPASANLRTCFKGDLMHMIFHFAGINNHRQSNVFVLQTPTSKFDRLVLFVDALRLDLNSQTVVLDAAVLNVSAELVSRFGNLLRKIPPGPIIPVADDQLYLWKHALVACAERCREWSHTPECEFLQQGACAPVSLAEGEQFLCSCGMGKFPDGYAPKGVPQWNTLKQHCVRVAIAPVYAVPFVDESLEARTPRASREEEAKFKAWMDMMSMAMFSEMMSAACGGEESEMRERGRSMRTGGGASVPPEGREVESAPCVERCGGCGKDKGAAGKELLQCKTCGTKYCCRECQVKDWKLRHMKVCKKLAAERKG</sequence>
<evidence type="ECO:0000259" key="6">
    <source>
        <dbReference type="PROSITE" id="PS50865"/>
    </source>
</evidence>
<evidence type="ECO:0000256" key="1">
    <source>
        <dbReference type="ARBA" id="ARBA00022723"/>
    </source>
</evidence>
<keyword evidence="2 4" id="KW-0863">Zinc-finger</keyword>
<accession>A0A6G1HIJ9</accession>
<evidence type="ECO:0000256" key="4">
    <source>
        <dbReference type="PROSITE-ProRule" id="PRU00134"/>
    </source>
</evidence>
<evidence type="ECO:0000256" key="3">
    <source>
        <dbReference type="ARBA" id="ARBA00022833"/>
    </source>
</evidence>
<dbReference type="Proteomes" id="UP000799640">
    <property type="component" value="Unassembled WGS sequence"/>
</dbReference>
<dbReference type="EMBL" id="ML996712">
    <property type="protein sequence ID" value="KAF2395677.1"/>
    <property type="molecule type" value="Genomic_DNA"/>
</dbReference>
<dbReference type="InterPro" id="IPR024119">
    <property type="entry name" value="TF_DEAF-1"/>
</dbReference>
<dbReference type="GO" id="GO:0008270">
    <property type="term" value="F:zinc ion binding"/>
    <property type="evidence" value="ECO:0007669"/>
    <property type="project" value="UniProtKB-KW"/>
</dbReference>
<dbReference type="PANTHER" id="PTHR10237:SF15">
    <property type="entry name" value="LD37257P"/>
    <property type="match status" value="1"/>
</dbReference>
<dbReference type="Pfam" id="PF01753">
    <property type="entry name" value="zf-MYND"/>
    <property type="match status" value="1"/>
</dbReference>
<dbReference type="AlphaFoldDB" id="A0A6G1HIJ9"/>
<keyword evidence="8" id="KW-1185">Reference proteome</keyword>
<dbReference type="SUPFAM" id="SSF144232">
    <property type="entry name" value="HIT/MYND zinc finger-like"/>
    <property type="match status" value="1"/>
</dbReference>
<keyword evidence="1" id="KW-0479">Metal-binding</keyword>
<dbReference type="PROSITE" id="PS50865">
    <property type="entry name" value="ZF_MYND_2"/>
    <property type="match status" value="1"/>
</dbReference>
<evidence type="ECO:0000313" key="7">
    <source>
        <dbReference type="EMBL" id="KAF2395677.1"/>
    </source>
</evidence>
<dbReference type="PANTHER" id="PTHR10237">
    <property type="entry name" value="DEFORMED EPIDERMAL AUTOREGULATORY FACTOR 1 HOMOLOG SUPPRESSIN"/>
    <property type="match status" value="1"/>
</dbReference>
<evidence type="ECO:0000256" key="2">
    <source>
        <dbReference type="ARBA" id="ARBA00022771"/>
    </source>
</evidence>
<dbReference type="InterPro" id="IPR027974">
    <property type="entry name" value="DUF4470"/>
</dbReference>
<dbReference type="GO" id="GO:0000981">
    <property type="term" value="F:DNA-binding transcription factor activity, RNA polymerase II-specific"/>
    <property type="evidence" value="ECO:0007669"/>
    <property type="project" value="TreeGrafter"/>
</dbReference>
<reference evidence="7" key="1">
    <citation type="journal article" date="2020" name="Stud. Mycol.">
        <title>101 Dothideomycetes genomes: a test case for predicting lifestyles and emergence of pathogens.</title>
        <authorList>
            <person name="Haridas S."/>
            <person name="Albert R."/>
            <person name="Binder M."/>
            <person name="Bloem J."/>
            <person name="Labutti K."/>
            <person name="Salamov A."/>
            <person name="Andreopoulos B."/>
            <person name="Baker S."/>
            <person name="Barry K."/>
            <person name="Bills G."/>
            <person name="Bluhm B."/>
            <person name="Cannon C."/>
            <person name="Castanera R."/>
            <person name="Culley D."/>
            <person name="Daum C."/>
            <person name="Ezra D."/>
            <person name="Gonzalez J."/>
            <person name="Henrissat B."/>
            <person name="Kuo A."/>
            <person name="Liang C."/>
            <person name="Lipzen A."/>
            <person name="Lutzoni F."/>
            <person name="Magnuson J."/>
            <person name="Mondo S."/>
            <person name="Nolan M."/>
            <person name="Ohm R."/>
            <person name="Pangilinan J."/>
            <person name="Park H.-J."/>
            <person name="Ramirez L."/>
            <person name="Alfaro M."/>
            <person name="Sun H."/>
            <person name="Tritt A."/>
            <person name="Yoshinaga Y."/>
            <person name="Zwiers L.-H."/>
            <person name="Turgeon B."/>
            <person name="Goodwin S."/>
            <person name="Spatafora J."/>
            <person name="Crous P."/>
            <person name="Grigoriev I."/>
        </authorList>
    </citation>
    <scope>NUCLEOTIDE SEQUENCE</scope>
    <source>
        <strain evidence="7">CBS 262.69</strain>
    </source>
</reference>
<feature type="domain" description="MYND-type" evidence="6">
    <location>
        <begin position="1206"/>
        <end position="1248"/>
    </location>
</feature>
<evidence type="ECO:0000256" key="5">
    <source>
        <dbReference type="SAM" id="MobiDB-lite"/>
    </source>
</evidence>
<proteinExistence type="predicted"/>
<dbReference type="InterPro" id="IPR002893">
    <property type="entry name" value="Znf_MYND"/>
</dbReference>
<organism evidence="7 8">
    <name type="scientific">Trichodelitschia bisporula</name>
    <dbReference type="NCBI Taxonomy" id="703511"/>
    <lineage>
        <taxon>Eukaryota</taxon>
        <taxon>Fungi</taxon>
        <taxon>Dikarya</taxon>
        <taxon>Ascomycota</taxon>
        <taxon>Pezizomycotina</taxon>
        <taxon>Dothideomycetes</taxon>
        <taxon>Dothideomycetes incertae sedis</taxon>
        <taxon>Phaeotrichales</taxon>
        <taxon>Phaeotrichaceae</taxon>
        <taxon>Trichodelitschia</taxon>
    </lineage>
</organism>
<dbReference type="GO" id="GO:0005634">
    <property type="term" value="C:nucleus"/>
    <property type="evidence" value="ECO:0007669"/>
    <property type="project" value="TreeGrafter"/>
</dbReference>
<evidence type="ECO:0000313" key="8">
    <source>
        <dbReference type="Proteomes" id="UP000799640"/>
    </source>
</evidence>
<keyword evidence="3" id="KW-0862">Zinc</keyword>
<dbReference type="Gene3D" id="6.10.140.2220">
    <property type="match status" value="1"/>
</dbReference>
<feature type="region of interest" description="Disordered" evidence="5">
    <location>
        <begin position="1174"/>
        <end position="1194"/>
    </location>
</feature>